<dbReference type="AlphaFoldDB" id="A0A0W0FC99"/>
<reference evidence="2 3" key="1">
    <citation type="submission" date="2015-12" db="EMBL/GenBank/DDBJ databases">
        <title>Draft genome sequence of Moniliophthora roreri, the causal agent of frosty pod rot of cacao.</title>
        <authorList>
            <person name="Aime M.C."/>
            <person name="Diaz-Valderrama J.R."/>
            <person name="Kijpornyongpan T."/>
            <person name="Phillips-Mora W."/>
        </authorList>
    </citation>
    <scope>NUCLEOTIDE SEQUENCE [LARGE SCALE GENOMIC DNA]</scope>
    <source>
        <strain evidence="2 3">MCA 2952</strain>
    </source>
</reference>
<organism evidence="2 3">
    <name type="scientific">Moniliophthora roreri</name>
    <name type="common">Frosty pod rot fungus</name>
    <name type="synonym">Monilia roreri</name>
    <dbReference type="NCBI Taxonomy" id="221103"/>
    <lineage>
        <taxon>Eukaryota</taxon>
        <taxon>Fungi</taxon>
        <taxon>Dikarya</taxon>
        <taxon>Basidiomycota</taxon>
        <taxon>Agaricomycotina</taxon>
        <taxon>Agaricomycetes</taxon>
        <taxon>Agaricomycetidae</taxon>
        <taxon>Agaricales</taxon>
        <taxon>Marasmiineae</taxon>
        <taxon>Marasmiaceae</taxon>
        <taxon>Moniliophthora</taxon>
    </lineage>
</organism>
<name>A0A0W0FC99_MONRR</name>
<protein>
    <recommendedName>
        <fullName evidence="1">DUF6593 domain-containing protein</fullName>
    </recommendedName>
</protein>
<evidence type="ECO:0000313" key="3">
    <source>
        <dbReference type="Proteomes" id="UP000054988"/>
    </source>
</evidence>
<evidence type="ECO:0000313" key="2">
    <source>
        <dbReference type="EMBL" id="KTB33963.1"/>
    </source>
</evidence>
<dbReference type="Pfam" id="PF20236">
    <property type="entry name" value="DUF6593"/>
    <property type="match status" value="1"/>
</dbReference>
<dbReference type="InterPro" id="IPR046528">
    <property type="entry name" value="DUF6593"/>
</dbReference>
<dbReference type="eggNOG" id="ENOG502SMEJ">
    <property type="taxonomic scope" value="Eukaryota"/>
</dbReference>
<dbReference type="EMBL" id="LATX01002123">
    <property type="protein sequence ID" value="KTB33963.1"/>
    <property type="molecule type" value="Genomic_DNA"/>
</dbReference>
<proteinExistence type="predicted"/>
<feature type="domain" description="DUF6593" evidence="1">
    <location>
        <begin position="19"/>
        <end position="137"/>
    </location>
</feature>
<accession>A0A0W0FC99</accession>
<comment type="caution">
    <text evidence="2">The sequence shown here is derived from an EMBL/GenBank/DDBJ whole genome shotgun (WGS) entry which is preliminary data.</text>
</comment>
<dbReference type="Proteomes" id="UP000054988">
    <property type="component" value="Unassembled WGS sequence"/>
</dbReference>
<evidence type="ECO:0000259" key="1">
    <source>
        <dbReference type="Pfam" id="PF20236"/>
    </source>
</evidence>
<sequence length="184" mass="20815">MAVPVAAAPDDILSWTNQDPRESQLFNSWGVLYRFQTTVSANGTSVTTLWRAIRSNKEDRVAKLEWAANGGLGRIVMGKSTLPMADLVRPDPRAYGCRIFNGPDGLQYRWRPASTGHDVWLLDQNNNVLAFYRPMRQTRYQIGDVYGELHFIRSAGAGTVMHPPIMDIVTVTAMLYRFCQMYNL</sequence>
<gene>
    <name evidence="2" type="ORF">WG66_13389</name>
</gene>